<dbReference type="RefSeq" id="WP_148909631.1">
    <property type="nucleotide sequence ID" value="NZ_VNHX01000020.1"/>
</dbReference>
<gene>
    <name evidence="2" type="ORF">BC792_12059</name>
</gene>
<accession>A0A5S5D5V0</accession>
<evidence type="ECO:0000313" key="3">
    <source>
        <dbReference type="Proteomes" id="UP000325105"/>
    </source>
</evidence>
<feature type="region of interest" description="Disordered" evidence="1">
    <location>
        <begin position="84"/>
        <end position="107"/>
    </location>
</feature>
<dbReference type="OrthoDB" id="790322at2"/>
<proteinExistence type="predicted"/>
<feature type="compositionally biased region" description="Basic and acidic residues" evidence="1">
    <location>
        <begin position="85"/>
        <end position="107"/>
    </location>
</feature>
<dbReference type="Proteomes" id="UP000325105">
    <property type="component" value="Unassembled WGS sequence"/>
</dbReference>
<protein>
    <submittedName>
        <fullName evidence="2">Uncharacterized protein</fullName>
    </submittedName>
</protein>
<dbReference type="EMBL" id="VNHX01000020">
    <property type="protein sequence ID" value="TYP91351.1"/>
    <property type="molecule type" value="Genomic_DNA"/>
</dbReference>
<sequence length="297" mass="34431">MNAKNVKISFNTLIKRNYGTQIEEPYAEILTIIKYLSSIKSKKDRQMDLKENKFMRLERCQYDKTDKNIVVGFFKSAKHTYRPNLLDRDSGEERRSPKRLSEGEAEKTHFAVKTTKDDVFLLLEVNGNGVTIGQVVEYFNRMARAYRKSIKQTKPFSLKYYKMGKDDFKDEITKMRRVRLATIYYDKKILGNDYLNFSQRTASIQRNIEITVKAEKSQDIREPLIDIANHFSSKANQTKRTMTKIRIEGKDENGTPTVIDTSFIEKVDSANLSVNPTTGQVETIEAYSNLIAFVKKL</sequence>
<evidence type="ECO:0000313" key="2">
    <source>
        <dbReference type="EMBL" id="TYP91351.1"/>
    </source>
</evidence>
<dbReference type="AlphaFoldDB" id="A0A5S5D5V0"/>
<reference evidence="2 3" key="1">
    <citation type="submission" date="2019-07" db="EMBL/GenBank/DDBJ databases">
        <title>Genomic Encyclopedia of Archaeal and Bacterial Type Strains, Phase II (KMG-II): from individual species to whole genera.</title>
        <authorList>
            <person name="Goeker M."/>
        </authorList>
    </citation>
    <scope>NUCLEOTIDE SEQUENCE [LARGE SCALE GENOMIC DNA]</scope>
    <source>
        <strain evidence="2 3">DSM 18850</strain>
    </source>
</reference>
<evidence type="ECO:0000256" key="1">
    <source>
        <dbReference type="SAM" id="MobiDB-lite"/>
    </source>
</evidence>
<comment type="caution">
    <text evidence="2">The sequence shown here is derived from an EMBL/GenBank/DDBJ whole genome shotgun (WGS) entry which is preliminary data.</text>
</comment>
<keyword evidence="3" id="KW-1185">Reference proteome</keyword>
<name>A0A5S5D5V0_9SPHI</name>
<organism evidence="2 3">
    <name type="scientific">Sphingobacterium allocomposti</name>
    <dbReference type="NCBI Taxonomy" id="415956"/>
    <lineage>
        <taxon>Bacteria</taxon>
        <taxon>Pseudomonadati</taxon>
        <taxon>Bacteroidota</taxon>
        <taxon>Sphingobacteriia</taxon>
        <taxon>Sphingobacteriales</taxon>
        <taxon>Sphingobacteriaceae</taxon>
        <taxon>Sphingobacterium</taxon>
    </lineage>
</organism>